<keyword evidence="7 9" id="KW-0472">Membrane</keyword>
<evidence type="ECO:0000256" key="4">
    <source>
        <dbReference type="ARBA" id="ARBA00022475"/>
    </source>
</evidence>
<evidence type="ECO:0000256" key="7">
    <source>
        <dbReference type="ARBA" id="ARBA00023136"/>
    </source>
</evidence>
<comment type="function">
    <text evidence="1">Plays an olfactory role that is not restricted to pheromone sensitivity.</text>
</comment>
<evidence type="ECO:0000256" key="1">
    <source>
        <dbReference type="ARBA" id="ARBA00003156"/>
    </source>
</evidence>
<gene>
    <name evidence="10" type="ORF">pipiens_016289</name>
</gene>
<accession>A0ABD1CLX8</accession>
<keyword evidence="6 9" id="KW-1133">Transmembrane helix</keyword>
<name>A0ABD1CLX8_CULPP</name>
<keyword evidence="4" id="KW-1003">Cell membrane</keyword>
<feature type="transmembrane region" description="Helical" evidence="9">
    <location>
        <begin position="470"/>
        <end position="491"/>
    </location>
</feature>
<comment type="subcellular location">
    <subcellularLocation>
        <location evidence="2">Cell membrane</location>
    </subcellularLocation>
</comment>
<dbReference type="Pfam" id="PF01130">
    <property type="entry name" value="CD36"/>
    <property type="match status" value="1"/>
</dbReference>
<dbReference type="InterPro" id="IPR002159">
    <property type="entry name" value="CD36_fam"/>
</dbReference>
<keyword evidence="11" id="KW-1185">Reference proteome</keyword>
<dbReference type="AlphaFoldDB" id="A0ABD1CLX8"/>
<feature type="transmembrane region" description="Helical" evidence="9">
    <location>
        <begin position="14"/>
        <end position="34"/>
    </location>
</feature>
<evidence type="ECO:0000313" key="11">
    <source>
        <dbReference type="Proteomes" id="UP001562425"/>
    </source>
</evidence>
<keyword evidence="8" id="KW-0325">Glycoprotein</keyword>
<comment type="caution">
    <text evidence="10">The sequence shown here is derived from an EMBL/GenBank/DDBJ whole genome shotgun (WGS) entry which is preliminary data.</text>
</comment>
<protein>
    <submittedName>
        <fullName evidence="10">Uncharacterized protein</fullName>
    </submittedName>
</protein>
<keyword evidence="5 9" id="KW-0812">Transmembrane</keyword>
<organism evidence="10 11">
    <name type="scientific">Culex pipiens pipiens</name>
    <name type="common">Northern house mosquito</name>
    <dbReference type="NCBI Taxonomy" id="38569"/>
    <lineage>
        <taxon>Eukaryota</taxon>
        <taxon>Metazoa</taxon>
        <taxon>Ecdysozoa</taxon>
        <taxon>Arthropoda</taxon>
        <taxon>Hexapoda</taxon>
        <taxon>Insecta</taxon>
        <taxon>Pterygota</taxon>
        <taxon>Neoptera</taxon>
        <taxon>Endopterygota</taxon>
        <taxon>Diptera</taxon>
        <taxon>Nematocera</taxon>
        <taxon>Culicoidea</taxon>
        <taxon>Culicidae</taxon>
        <taxon>Culicinae</taxon>
        <taxon>Culicini</taxon>
        <taxon>Culex</taxon>
        <taxon>Culex</taxon>
    </lineage>
</organism>
<dbReference type="EMBL" id="JBEHCU010010995">
    <property type="protein sequence ID" value="KAL1377403.1"/>
    <property type="molecule type" value="Genomic_DNA"/>
</dbReference>
<dbReference type="Proteomes" id="UP001562425">
    <property type="component" value="Unassembled WGS sequence"/>
</dbReference>
<sequence>MCCCCNCSNTAKKVWTWVGVVGIFALAAFFGFGWPAIVNSVARSEFVMQPGSEVYENWRKPEVPMYFDIYFWDWTNPEAITDPNVRPNFVQRGPYVFLETHDRANVNFNTDDTITFQQKRTWHYIPEQSTGDFYTDRVTTPHTILMTVGKLVKEMNDPMLTGLLDIIINANNLVDGIAYPNVLVKDILFDGVEDRLLAALQGLLAELPDLAGEIELPDWDGFGYFIERNTSVEYDGIFRMRTGTDSWTATGQMVTWNNAPTVPHYRGVCGQVRGSTGQVNPPMTSSQINNPGDFILFITDLCSALTLKYDGDFVLNDLEGKVWVGDNRVFDNGHTFPETECQCTAPVDQCPVLKPGMFDVSGCNFGAPLLVSFPHFYLADPSYLNRVSGLSPMRNAHEFRYALHPFSGIPMTVNGRLQYNVDVKDYGLAVTNGVPDVVMPAFWVEQRVVLTQDVIDDLVQIDTLRNAGIYTAYALLGVGVLAFAVALYFTLAVKISNNKIAIALQNGITKTIPAKQPM</sequence>
<evidence type="ECO:0000256" key="9">
    <source>
        <dbReference type="SAM" id="Phobius"/>
    </source>
</evidence>
<evidence type="ECO:0000313" key="10">
    <source>
        <dbReference type="EMBL" id="KAL1377403.1"/>
    </source>
</evidence>
<evidence type="ECO:0000256" key="8">
    <source>
        <dbReference type="ARBA" id="ARBA00023180"/>
    </source>
</evidence>
<evidence type="ECO:0000256" key="2">
    <source>
        <dbReference type="ARBA" id="ARBA00004236"/>
    </source>
</evidence>
<dbReference type="PANTHER" id="PTHR11923:SF114">
    <property type="entry name" value="FI02050P-RELATED"/>
    <property type="match status" value="1"/>
</dbReference>
<dbReference type="PANTHER" id="PTHR11923">
    <property type="entry name" value="SCAVENGER RECEPTOR CLASS B TYPE-1 SR-B1"/>
    <property type="match status" value="1"/>
</dbReference>
<reference evidence="10 11" key="1">
    <citation type="submission" date="2024-05" db="EMBL/GenBank/DDBJ databases">
        <title>Culex pipiens pipiens assembly and annotation.</title>
        <authorList>
            <person name="Alout H."/>
            <person name="Durand T."/>
        </authorList>
    </citation>
    <scope>NUCLEOTIDE SEQUENCE [LARGE SCALE GENOMIC DNA]</scope>
    <source>
        <strain evidence="10">HA-2024</strain>
        <tissue evidence="10">Whole body</tissue>
    </source>
</reference>
<proteinExistence type="inferred from homology"/>
<dbReference type="GO" id="GO:0005886">
    <property type="term" value="C:plasma membrane"/>
    <property type="evidence" value="ECO:0007669"/>
    <property type="project" value="UniProtKB-SubCell"/>
</dbReference>
<evidence type="ECO:0000256" key="6">
    <source>
        <dbReference type="ARBA" id="ARBA00022989"/>
    </source>
</evidence>
<evidence type="ECO:0000256" key="5">
    <source>
        <dbReference type="ARBA" id="ARBA00022692"/>
    </source>
</evidence>
<comment type="similarity">
    <text evidence="3">Belongs to the CD36 family.</text>
</comment>
<dbReference type="PRINTS" id="PR01609">
    <property type="entry name" value="CD36FAMILY"/>
</dbReference>
<evidence type="ECO:0000256" key="3">
    <source>
        <dbReference type="ARBA" id="ARBA00010532"/>
    </source>
</evidence>